<dbReference type="EC" id="3.2.1.20" evidence="3"/>
<organism evidence="12 13">
    <name type="scientific">Chaetomium strumarium</name>
    <dbReference type="NCBI Taxonomy" id="1170767"/>
    <lineage>
        <taxon>Eukaryota</taxon>
        <taxon>Fungi</taxon>
        <taxon>Dikarya</taxon>
        <taxon>Ascomycota</taxon>
        <taxon>Pezizomycotina</taxon>
        <taxon>Sordariomycetes</taxon>
        <taxon>Sordariomycetidae</taxon>
        <taxon>Sordariales</taxon>
        <taxon>Chaetomiaceae</taxon>
        <taxon>Chaetomium</taxon>
    </lineage>
</organism>
<feature type="region of interest" description="Disordered" evidence="8">
    <location>
        <begin position="738"/>
        <end position="776"/>
    </location>
</feature>
<dbReference type="CDD" id="cd14752">
    <property type="entry name" value="GH31_N"/>
    <property type="match status" value="1"/>
</dbReference>
<evidence type="ECO:0000256" key="7">
    <source>
        <dbReference type="ARBA" id="ARBA00023295"/>
    </source>
</evidence>
<keyword evidence="4" id="KW-0732">Signal</keyword>
<comment type="catalytic activity">
    <reaction evidence="1">
        <text>Hydrolysis of terminal, non-reducing (1-&gt;4)-linked alpha-D-glucose residues with release of alpha-D-glucose.</text>
        <dbReference type="EC" id="3.2.1.20"/>
    </reaction>
</comment>
<evidence type="ECO:0000256" key="2">
    <source>
        <dbReference type="ARBA" id="ARBA00007806"/>
    </source>
</evidence>
<gene>
    <name evidence="12" type="ORF">B0T15DRAFT_18617</name>
</gene>
<keyword evidence="9" id="KW-0812">Transmembrane</keyword>
<dbReference type="PANTHER" id="PTHR22762">
    <property type="entry name" value="ALPHA-GLUCOSIDASE"/>
    <property type="match status" value="1"/>
</dbReference>
<dbReference type="InterPro" id="IPR017853">
    <property type="entry name" value="GH"/>
</dbReference>
<reference evidence="12" key="1">
    <citation type="journal article" date="2023" name="Mol. Phylogenet. Evol.">
        <title>Genome-scale phylogeny and comparative genomics of the fungal order Sordariales.</title>
        <authorList>
            <person name="Hensen N."/>
            <person name="Bonometti L."/>
            <person name="Westerberg I."/>
            <person name="Brannstrom I.O."/>
            <person name="Guillou S."/>
            <person name="Cros-Aarteil S."/>
            <person name="Calhoun S."/>
            <person name="Haridas S."/>
            <person name="Kuo A."/>
            <person name="Mondo S."/>
            <person name="Pangilinan J."/>
            <person name="Riley R."/>
            <person name="LaButti K."/>
            <person name="Andreopoulos B."/>
            <person name="Lipzen A."/>
            <person name="Chen C."/>
            <person name="Yan M."/>
            <person name="Daum C."/>
            <person name="Ng V."/>
            <person name="Clum A."/>
            <person name="Steindorff A."/>
            <person name="Ohm R.A."/>
            <person name="Martin F."/>
            <person name="Silar P."/>
            <person name="Natvig D.O."/>
            <person name="Lalanne C."/>
            <person name="Gautier V."/>
            <person name="Ament-Velasquez S.L."/>
            <person name="Kruys A."/>
            <person name="Hutchinson M.I."/>
            <person name="Powell A.J."/>
            <person name="Barry K."/>
            <person name="Miller A.N."/>
            <person name="Grigoriev I.V."/>
            <person name="Debuchy R."/>
            <person name="Gladieux P."/>
            <person name="Hiltunen Thoren M."/>
            <person name="Johannesson H."/>
        </authorList>
    </citation>
    <scope>NUCLEOTIDE SEQUENCE</scope>
    <source>
        <strain evidence="12">CBS 333.67</strain>
    </source>
</reference>
<keyword evidence="6" id="KW-0325">Glycoprotein</keyword>
<dbReference type="InterPro" id="IPR030458">
    <property type="entry name" value="Glyco_hydro_31_AS"/>
</dbReference>
<dbReference type="SUPFAM" id="SSF74650">
    <property type="entry name" value="Galactose mutarotase-like"/>
    <property type="match status" value="1"/>
</dbReference>
<comment type="caution">
    <text evidence="12">The sequence shown here is derived from an EMBL/GenBank/DDBJ whole genome shotgun (WGS) entry which is preliminary data.</text>
</comment>
<dbReference type="GO" id="GO:0030246">
    <property type="term" value="F:carbohydrate binding"/>
    <property type="evidence" value="ECO:0007669"/>
    <property type="project" value="InterPro"/>
</dbReference>
<dbReference type="EMBL" id="JAUDZG010000001">
    <property type="protein sequence ID" value="KAK3309934.1"/>
    <property type="molecule type" value="Genomic_DNA"/>
</dbReference>
<evidence type="ECO:0000256" key="6">
    <source>
        <dbReference type="ARBA" id="ARBA00023180"/>
    </source>
</evidence>
<dbReference type="AlphaFoldDB" id="A0AAJ0M5S2"/>
<keyword evidence="9" id="KW-0472">Membrane</keyword>
<dbReference type="Gene3D" id="2.60.40.1760">
    <property type="entry name" value="glycosyl hydrolase (family 31)"/>
    <property type="match status" value="1"/>
</dbReference>
<evidence type="ECO:0000256" key="1">
    <source>
        <dbReference type="ARBA" id="ARBA00001657"/>
    </source>
</evidence>
<protein>
    <recommendedName>
        <fullName evidence="3">alpha-glucosidase</fullName>
        <ecNumber evidence="3">3.2.1.20</ecNumber>
    </recommendedName>
</protein>
<accession>A0AAJ0M5S2</accession>
<dbReference type="PANTHER" id="PTHR22762:SF133">
    <property type="entry name" value="P-TYPE DOMAIN-CONTAINING PROTEIN"/>
    <property type="match status" value="1"/>
</dbReference>
<feature type="domain" description="Glycoside hydrolase family 31 TIM barrel" evidence="10">
    <location>
        <begin position="523"/>
        <end position="951"/>
    </location>
</feature>
<evidence type="ECO:0000313" key="13">
    <source>
        <dbReference type="Proteomes" id="UP001273166"/>
    </source>
</evidence>
<dbReference type="Proteomes" id="UP001273166">
    <property type="component" value="Unassembled WGS sequence"/>
</dbReference>
<feature type="transmembrane region" description="Helical" evidence="9">
    <location>
        <begin position="149"/>
        <end position="167"/>
    </location>
</feature>
<dbReference type="InterPro" id="IPR048395">
    <property type="entry name" value="Glyco_hydro_31_C"/>
</dbReference>
<dbReference type="GO" id="GO:0005975">
    <property type="term" value="P:carbohydrate metabolic process"/>
    <property type="evidence" value="ECO:0007669"/>
    <property type="project" value="InterPro"/>
</dbReference>
<dbReference type="PROSITE" id="PS00707">
    <property type="entry name" value="GLYCOSYL_HYDROL_F31_2"/>
    <property type="match status" value="1"/>
</dbReference>
<feature type="transmembrane region" description="Helical" evidence="9">
    <location>
        <begin position="188"/>
        <end position="207"/>
    </location>
</feature>
<evidence type="ECO:0000313" key="12">
    <source>
        <dbReference type="EMBL" id="KAK3309934.1"/>
    </source>
</evidence>
<evidence type="ECO:0000256" key="4">
    <source>
        <dbReference type="ARBA" id="ARBA00022729"/>
    </source>
</evidence>
<dbReference type="InterPro" id="IPR013780">
    <property type="entry name" value="Glyco_hydro_b"/>
</dbReference>
<reference evidence="12" key="2">
    <citation type="submission" date="2023-06" db="EMBL/GenBank/DDBJ databases">
        <authorList>
            <consortium name="Lawrence Berkeley National Laboratory"/>
            <person name="Mondo S.J."/>
            <person name="Hensen N."/>
            <person name="Bonometti L."/>
            <person name="Westerberg I."/>
            <person name="Brannstrom I.O."/>
            <person name="Guillou S."/>
            <person name="Cros-Aarteil S."/>
            <person name="Calhoun S."/>
            <person name="Haridas S."/>
            <person name="Kuo A."/>
            <person name="Pangilinan J."/>
            <person name="Riley R."/>
            <person name="Labutti K."/>
            <person name="Andreopoulos B."/>
            <person name="Lipzen A."/>
            <person name="Chen C."/>
            <person name="Yanf M."/>
            <person name="Daum C."/>
            <person name="Ng V."/>
            <person name="Clum A."/>
            <person name="Steindorff A."/>
            <person name="Ohm R."/>
            <person name="Martin F."/>
            <person name="Silar P."/>
            <person name="Natvig D."/>
            <person name="Lalanne C."/>
            <person name="Gautier V."/>
            <person name="Ament-Velasquez S.L."/>
            <person name="Kruys A."/>
            <person name="Hutchinson M.I."/>
            <person name="Powell A.J."/>
            <person name="Barry K."/>
            <person name="Miller A.N."/>
            <person name="Grigoriev I.V."/>
            <person name="Debuchy R."/>
            <person name="Gladieux P."/>
            <person name="Thoren M.H."/>
            <person name="Johannesson H."/>
        </authorList>
    </citation>
    <scope>NUCLEOTIDE SEQUENCE</scope>
    <source>
        <strain evidence="12">CBS 333.67</strain>
    </source>
</reference>
<evidence type="ECO:0000259" key="11">
    <source>
        <dbReference type="Pfam" id="PF21365"/>
    </source>
</evidence>
<evidence type="ECO:0000259" key="10">
    <source>
        <dbReference type="Pfam" id="PF01055"/>
    </source>
</evidence>
<name>A0AAJ0M5S2_9PEZI</name>
<dbReference type="Gene3D" id="2.60.40.1180">
    <property type="entry name" value="Golgi alpha-mannosidase II"/>
    <property type="match status" value="2"/>
</dbReference>
<keyword evidence="7" id="KW-0326">Glycosidase</keyword>
<evidence type="ECO:0000256" key="3">
    <source>
        <dbReference type="ARBA" id="ARBA00012741"/>
    </source>
</evidence>
<dbReference type="SUPFAM" id="SSF51445">
    <property type="entry name" value="(Trans)glycosidases"/>
    <property type="match status" value="1"/>
</dbReference>
<evidence type="ECO:0000256" key="8">
    <source>
        <dbReference type="SAM" id="MobiDB-lite"/>
    </source>
</evidence>
<dbReference type="RefSeq" id="XP_062725714.1">
    <property type="nucleotide sequence ID" value="XM_062862379.1"/>
</dbReference>
<keyword evidence="9" id="KW-1133">Transmembrane helix</keyword>
<dbReference type="FunFam" id="2.60.40.1760:FF:000005">
    <property type="entry name" value="Putative alpha-glucosidase AgdA"/>
    <property type="match status" value="1"/>
</dbReference>
<dbReference type="CDD" id="cd06602">
    <property type="entry name" value="GH31_MGAM_SI_GAA"/>
    <property type="match status" value="1"/>
</dbReference>
<evidence type="ECO:0000256" key="9">
    <source>
        <dbReference type="SAM" id="Phobius"/>
    </source>
</evidence>
<proteinExistence type="inferred from homology"/>
<dbReference type="GO" id="GO:0004558">
    <property type="term" value="F:alpha-1,4-glucosidase activity"/>
    <property type="evidence" value="ECO:0007669"/>
    <property type="project" value="UniProtKB-EC"/>
</dbReference>
<dbReference type="InterPro" id="IPR011013">
    <property type="entry name" value="Gal_mutarotase_sf_dom"/>
</dbReference>
<dbReference type="PROSITE" id="PS00129">
    <property type="entry name" value="GLYCOSYL_HYDROL_F31_1"/>
    <property type="match status" value="1"/>
</dbReference>
<keyword evidence="13" id="KW-1185">Reference proteome</keyword>
<dbReference type="FunFam" id="3.20.20.80:FF:000138">
    <property type="entry name" value="Putative alpha-glucosidase AgdA"/>
    <property type="match status" value="1"/>
</dbReference>
<dbReference type="InterPro" id="IPR030459">
    <property type="entry name" value="Glyco_hydro_31_CS"/>
</dbReference>
<keyword evidence="5 12" id="KW-0378">Hydrolase</keyword>
<dbReference type="SUPFAM" id="SSF51011">
    <property type="entry name" value="Glycosyl hydrolase domain"/>
    <property type="match status" value="1"/>
</dbReference>
<dbReference type="InterPro" id="IPR000322">
    <property type="entry name" value="Glyco_hydro_31_TIM"/>
</dbReference>
<sequence length="1187" mass="130145">MKLVFLPPIQPLLGMAGRWCRGTSTILRRDTTTCTSSSHVTSRSTPDSTHPAAEDHGLFGNKVLLLGLSRPPVPLCLSDLVTVLTSSILIGGIKTALAEASDTCVAWDQQELRPRTAIPTCSTSVVAGHSLPDRTTSPSGIGRSGGSPAYIIALGFLLLLLSVGLAYRFLARSRLSKGDSTRKTRLTLPAMALLALTSLMAITGLHLRVASGQYSWTSWTASQTAASQGPVFTLPISADWGMNVLPNINDAEAVDAQGVCPGYKASNVHESESGFTADLDLAGPACNVYGNDIEHLALSVEFQSEDRVHVEIRPRYISPGNETWFLLPEVLVPRPPHDPRYDQSRCDLAVSWSNDPTFSFAVRRRKTGETIFSTEGKVLVYEDQFIEFVSQLPENYNLYGLGEVIHGFRLGNNLTRTLFAADVGDVIDANIYGNHPIYLDTRYYEVSDSGELTYVPDATDTAANYVSYTHGVFLRNAHAQEILLRPSGITWRTLGGSIDLYFYSGPSAEDVAKAYQQTTVGLPAMQQYWTLGYHQCRWGYESWAALQEVVDSFERAGIPLETIWADIDYMKLYRDFENDPVKYSYSEGAEFLAKLHAKHKHWVPIVDSAIYAPNPEDPSDAYPPYERGVQANAFVLNPDGSIYYGAVWPGYTVFPDCVGAVLNGSGAIDWWIDEVSRWSEKVAFDGLWIDMSEVASFCVGSCGTGNLTLNPAHPPFELPGEPGNLVLQYPEGFERTNSTEAASASSALQSQAATSTPTTSSTSYHRTTPTPGARNVNWPPYVINNYHGDLAVHATSPNATHHGGYVEYDFHNLFGHLILNATYHALLKVHGGKRPFIIGRSTFAGSGKWAGHWGGDNEALWAYMYFSIPQALSFSIFGIPMFGVDTCGFGGNSDYELCSRWMQLSAFFPFYRNHNVLGAIPQEPYVWSSVADAARTAMRIRYSLLPYLYTLMARASLDGSTVMRALAWEFPSEPWLAHADRQFMLGSALMVTPCLEQGASTVGAVFPGAATQGTIWYDWYTLTAVEDAMVKPGQNVTIDAPLGHIPVYLRGGSVLPIQEPGMTTTESRKNPWGLIVALDRDGCATGSLYLDDGESLEPSAVTWVQFSAKTDSLTVRPEGTYVDTNALANATIIGLREAPSKVWFNGDDLDPSCWNYSEDKALLSLRGLNQLFPHGAWATEWEISWGQ</sequence>
<dbReference type="Pfam" id="PF01055">
    <property type="entry name" value="Glyco_hydro_31_2nd"/>
    <property type="match status" value="1"/>
</dbReference>
<dbReference type="Gene3D" id="3.20.20.80">
    <property type="entry name" value="Glycosidases"/>
    <property type="match status" value="2"/>
</dbReference>
<evidence type="ECO:0000256" key="5">
    <source>
        <dbReference type="ARBA" id="ARBA00022801"/>
    </source>
</evidence>
<feature type="compositionally biased region" description="Low complexity" evidence="8">
    <location>
        <begin position="738"/>
        <end position="768"/>
    </location>
</feature>
<feature type="domain" description="Glycosyl hydrolase family 31 C-terminal" evidence="11">
    <location>
        <begin position="959"/>
        <end position="1055"/>
    </location>
</feature>
<dbReference type="GeneID" id="87881208"/>
<dbReference type="Pfam" id="PF21365">
    <property type="entry name" value="Glyco_hydro_31_3rd"/>
    <property type="match status" value="1"/>
</dbReference>
<comment type="similarity">
    <text evidence="2">Belongs to the glycosyl hydrolase 31 family.</text>
</comment>